<dbReference type="Proteomes" id="UP001174691">
    <property type="component" value="Unassembled WGS sequence"/>
</dbReference>
<proteinExistence type="predicted"/>
<feature type="transmembrane region" description="Helical" evidence="1">
    <location>
        <begin position="249"/>
        <end position="272"/>
    </location>
</feature>
<gene>
    <name evidence="3" type="ORF">NKR19_g7011</name>
</gene>
<dbReference type="EMBL" id="JANBVN010000116">
    <property type="protein sequence ID" value="KAJ9143149.1"/>
    <property type="molecule type" value="Genomic_DNA"/>
</dbReference>
<accession>A0AA38RNG3</accession>
<evidence type="ECO:0000313" key="4">
    <source>
        <dbReference type="Proteomes" id="UP001174691"/>
    </source>
</evidence>
<keyword evidence="1" id="KW-1133">Transmembrane helix</keyword>
<dbReference type="AlphaFoldDB" id="A0AA38RNG3"/>
<keyword evidence="3" id="KW-0808">Transferase</keyword>
<sequence>MPSPHEGILDILREDLPTKKTLSWLRVLRSIFSFASWPEKSDKPLRPTAYLDGLRGFAAFLVYWHHHELFAHAATTEALFARFENAWGWKGFFHFVTFPWVRNFFSGGHIAVAVFYVISGYVLSVKPLSLIHNGEHLKVADNLGSAFFRRWFRLFIPIIVTTFVFMTSWHVFDIWLSTNVKQPTYGAELWKWYVEFKNFSFLFKENQPWMEVNRHLWSIGLEMRGSVIVYMALLALMRATTKARLLCQVALIYYFIYIVDGYYGALFMAGMLQADLDLLAKRNDGEFPQWLRRLERYKTFIVYHLFFIGLWLAGVPALTTKVENLRENPGWQWAEYLKPQAVFDYKWFYLFWASNMIVASVPRIPWVKRFFETRFCQYLGRISYALYLVHGPIINTLGDRLYFAVGWIRPLEYDQKMLAAWMNKFPLPRTGPLGLEVSFLVPHIILLPFTLWMADLVTRGVDEPSVRIAQWLYRKTLGGGPQEKSEPAMRLA</sequence>
<protein>
    <submittedName>
        <fullName evidence="3">Acyltransferase 3</fullName>
    </submittedName>
</protein>
<keyword evidence="3" id="KW-0012">Acyltransferase</keyword>
<reference evidence="3" key="1">
    <citation type="submission" date="2022-07" db="EMBL/GenBank/DDBJ databases">
        <title>Fungi with potential for degradation of polypropylene.</title>
        <authorList>
            <person name="Gostincar C."/>
        </authorList>
    </citation>
    <scope>NUCLEOTIDE SEQUENCE</scope>
    <source>
        <strain evidence="3">EXF-13287</strain>
    </source>
</reference>
<feature type="transmembrane region" description="Helical" evidence="1">
    <location>
        <begin position="300"/>
        <end position="318"/>
    </location>
</feature>
<dbReference type="InterPro" id="IPR050879">
    <property type="entry name" value="Acyltransferase_3"/>
</dbReference>
<dbReference type="GO" id="GO:0016747">
    <property type="term" value="F:acyltransferase activity, transferring groups other than amino-acyl groups"/>
    <property type="evidence" value="ECO:0007669"/>
    <property type="project" value="InterPro"/>
</dbReference>
<evidence type="ECO:0000256" key="1">
    <source>
        <dbReference type="SAM" id="Phobius"/>
    </source>
</evidence>
<comment type="caution">
    <text evidence="3">The sequence shown here is derived from an EMBL/GenBank/DDBJ whole genome shotgun (WGS) entry which is preliminary data.</text>
</comment>
<evidence type="ECO:0000259" key="2">
    <source>
        <dbReference type="Pfam" id="PF01757"/>
    </source>
</evidence>
<dbReference type="PANTHER" id="PTHR23028:SF125">
    <property type="entry name" value="ACYLTRANSFERASE"/>
    <property type="match status" value="1"/>
</dbReference>
<dbReference type="Pfam" id="PF01757">
    <property type="entry name" value="Acyl_transf_3"/>
    <property type="match status" value="1"/>
</dbReference>
<feature type="transmembrane region" description="Helical" evidence="1">
    <location>
        <begin position="151"/>
        <end position="172"/>
    </location>
</feature>
<feature type="transmembrane region" description="Helical" evidence="1">
    <location>
        <begin position="216"/>
        <end position="237"/>
    </location>
</feature>
<feature type="domain" description="Acyltransferase 3" evidence="2">
    <location>
        <begin position="49"/>
        <end position="404"/>
    </location>
</feature>
<name>A0AA38RNG3_9PEZI</name>
<keyword evidence="1" id="KW-0812">Transmembrane</keyword>
<keyword evidence="4" id="KW-1185">Reference proteome</keyword>
<evidence type="ECO:0000313" key="3">
    <source>
        <dbReference type="EMBL" id="KAJ9143149.1"/>
    </source>
</evidence>
<organism evidence="3 4">
    <name type="scientific">Coniochaeta hoffmannii</name>
    <dbReference type="NCBI Taxonomy" id="91930"/>
    <lineage>
        <taxon>Eukaryota</taxon>
        <taxon>Fungi</taxon>
        <taxon>Dikarya</taxon>
        <taxon>Ascomycota</taxon>
        <taxon>Pezizomycotina</taxon>
        <taxon>Sordariomycetes</taxon>
        <taxon>Sordariomycetidae</taxon>
        <taxon>Coniochaetales</taxon>
        <taxon>Coniochaetaceae</taxon>
        <taxon>Coniochaeta</taxon>
    </lineage>
</organism>
<keyword evidence="1" id="KW-0472">Membrane</keyword>
<dbReference type="InterPro" id="IPR002656">
    <property type="entry name" value="Acyl_transf_3_dom"/>
</dbReference>
<dbReference type="PANTHER" id="PTHR23028">
    <property type="entry name" value="ACETYLTRANSFERASE"/>
    <property type="match status" value="1"/>
</dbReference>
<feature type="transmembrane region" description="Helical" evidence="1">
    <location>
        <begin position="104"/>
        <end position="123"/>
    </location>
</feature>